<dbReference type="PANTHER" id="PTHR42683">
    <property type="entry name" value="ALDEHYDE REDUCTASE"/>
    <property type="match status" value="1"/>
</dbReference>
<keyword evidence="3 5" id="KW-0862">Zinc</keyword>
<dbReference type="SUPFAM" id="SSF51735">
    <property type="entry name" value="NAD(P)-binding Rossmann-fold domains"/>
    <property type="match status" value="1"/>
</dbReference>
<dbReference type="InterPro" id="IPR013154">
    <property type="entry name" value="ADH-like_N"/>
</dbReference>
<dbReference type="Proteomes" id="UP001345013">
    <property type="component" value="Unassembled WGS sequence"/>
</dbReference>
<protein>
    <recommendedName>
        <fullName evidence="6">Enoyl reductase (ER) domain-containing protein</fullName>
    </recommendedName>
</protein>
<keyword evidence="8" id="KW-1185">Reference proteome</keyword>
<evidence type="ECO:0000256" key="4">
    <source>
        <dbReference type="ARBA" id="ARBA00023002"/>
    </source>
</evidence>
<dbReference type="Gene3D" id="3.40.50.720">
    <property type="entry name" value="NAD(P)-binding Rossmann-like Domain"/>
    <property type="match status" value="1"/>
</dbReference>
<dbReference type="PROSITE" id="PS00059">
    <property type="entry name" value="ADH_ZINC"/>
    <property type="match status" value="1"/>
</dbReference>
<name>A0ABR0KK47_9EURO</name>
<dbReference type="Pfam" id="PF08240">
    <property type="entry name" value="ADH_N"/>
    <property type="match status" value="1"/>
</dbReference>
<evidence type="ECO:0000256" key="1">
    <source>
        <dbReference type="ARBA" id="ARBA00001947"/>
    </source>
</evidence>
<dbReference type="InterPro" id="IPR013149">
    <property type="entry name" value="ADH-like_C"/>
</dbReference>
<evidence type="ECO:0000313" key="7">
    <source>
        <dbReference type="EMBL" id="KAK5098948.1"/>
    </source>
</evidence>
<evidence type="ECO:0000256" key="5">
    <source>
        <dbReference type="RuleBase" id="RU361277"/>
    </source>
</evidence>
<sequence>MATDYKFQGWLALDKDSINGKMRWQDFEPKPFEETDIDIKITHCGVCASDLHTLRSGWGPTDYPVCVGHEIVGQAVRVGNDVPTGIKVGDRVGVGAQSGACHNQKGDCEACADGMEHACKYSTDTYNSKWPDGSKSYGGYADYWRGKYSFVVKIPDEIPSDQAAPMLCGGITAFHPLVQHNAGPDTSVGIVGLGGLGHFGVLGAVKALKCKKVVVVSRSSTKKADAMKMGATDFIATDEDEGWAEKHASSLDVIVSTVSSSKMPLEGYLNLLARKGTYVHVGAPEDRIPPFSMFSLIPKRAALQGSQTGSPQDIKDMLELFAKSGVETWNNNVPMKNANQAVVDLENGKARYRYVLCHEDHIKEVKYN</sequence>
<organism evidence="7 8">
    <name type="scientific">Lithohypha guttulata</name>
    <dbReference type="NCBI Taxonomy" id="1690604"/>
    <lineage>
        <taxon>Eukaryota</taxon>
        <taxon>Fungi</taxon>
        <taxon>Dikarya</taxon>
        <taxon>Ascomycota</taxon>
        <taxon>Pezizomycotina</taxon>
        <taxon>Eurotiomycetes</taxon>
        <taxon>Chaetothyriomycetidae</taxon>
        <taxon>Chaetothyriales</taxon>
        <taxon>Trichomeriaceae</taxon>
        <taxon>Lithohypha</taxon>
    </lineage>
</organism>
<comment type="cofactor">
    <cofactor evidence="1 5">
        <name>Zn(2+)</name>
        <dbReference type="ChEBI" id="CHEBI:29105"/>
    </cofactor>
</comment>
<dbReference type="EMBL" id="JAVRRG010000012">
    <property type="protein sequence ID" value="KAK5098948.1"/>
    <property type="molecule type" value="Genomic_DNA"/>
</dbReference>
<evidence type="ECO:0000256" key="3">
    <source>
        <dbReference type="ARBA" id="ARBA00022833"/>
    </source>
</evidence>
<evidence type="ECO:0000259" key="6">
    <source>
        <dbReference type="SMART" id="SM00829"/>
    </source>
</evidence>
<gene>
    <name evidence="7" type="ORF">LTR24_001576</name>
</gene>
<evidence type="ECO:0000256" key="2">
    <source>
        <dbReference type="ARBA" id="ARBA00022723"/>
    </source>
</evidence>
<comment type="caution">
    <text evidence="7">The sequence shown here is derived from an EMBL/GenBank/DDBJ whole genome shotgun (WGS) entry which is preliminary data.</text>
</comment>
<dbReference type="CDD" id="cd05283">
    <property type="entry name" value="CAD1"/>
    <property type="match status" value="1"/>
</dbReference>
<dbReference type="InterPro" id="IPR036291">
    <property type="entry name" value="NAD(P)-bd_dom_sf"/>
</dbReference>
<reference evidence="7 8" key="1">
    <citation type="submission" date="2023-08" db="EMBL/GenBank/DDBJ databases">
        <title>Black Yeasts Isolated from many extreme environments.</title>
        <authorList>
            <person name="Coleine C."/>
            <person name="Stajich J.E."/>
            <person name="Selbmann L."/>
        </authorList>
    </citation>
    <scope>NUCLEOTIDE SEQUENCE [LARGE SCALE GENOMIC DNA]</scope>
    <source>
        <strain evidence="7 8">CCFEE 5885</strain>
    </source>
</reference>
<accession>A0ABR0KK47</accession>
<dbReference type="SUPFAM" id="SSF50129">
    <property type="entry name" value="GroES-like"/>
    <property type="match status" value="1"/>
</dbReference>
<dbReference type="SMART" id="SM00829">
    <property type="entry name" value="PKS_ER"/>
    <property type="match status" value="1"/>
</dbReference>
<feature type="domain" description="Enoyl reductase (ER)" evidence="6">
    <location>
        <begin position="17"/>
        <end position="356"/>
    </location>
</feature>
<dbReference type="Pfam" id="PF00107">
    <property type="entry name" value="ADH_zinc_N"/>
    <property type="match status" value="1"/>
</dbReference>
<keyword evidence="2 5" id="KW-0479">Metal-binding</keyword>
<dbReference type="InterPro" id="IPR020843">
    <property type="entry name" value="ER"/>
</dbReference>
<dbReference type="Gene3D" id="3.90.180.10">
    <property type="entry name" value="Medium-chain alcohol dehydrogenases, catalytic domain"/>
    <property type="match status" value="1"/>
</dbReference>
<comment type="similarity">
    <text evidence="5">Belongs to the zinc-containing alcohol dehydrogenase family.</text>
</comment>
<keyword evidence="4" id="KW-0560">Oxidoreductase</keyword>
<dbReference type="InterPro" id="IPR047109">
    <property type="entry name" value="CAD-like"/>
</dbReference>
<dbReference type="InterPro" id="IPR002328">
    <property type="entry name" value="ADH_Zn_CS"/>
</dbReference>
<dbReference type="InterPro" id="IPR011032">
    <property type="entry name" value="GroES-like_sf"/>
</dbReference>
<proteinExistence type="inferred from homology"/>
<evidence type="ECO:0000313" key="8">
    <source>
        <dbReference type="Proteomes" id="UP001345013"/>
    </source>
</evidence>